<gene>
    <name evidence="1" type="ORF">SAMN05216550_108229</name>
</gene>
<comment type="caution">
    <text evidence="1">The sequence shown here is derived from an EMBL/GenBank/DDBJ whole genome shotgun (WGS) entry which is preliminary data.</text>
</comment>
<dbReference type="EMBL" id="FNZM01000008">
    <property type="protein sequence ID" value="SEJ78018.1"/>
    <property type="molecule type" value="Genomic_DNA"/>
</dbReference>
<organism evidence="1 2">
    <name type="scientific">Paraburkholderia tropica</name>
    <dbReference type="NCBI Taxonomy" id="92647"/>
    <lineage>
        <taxon>Bacteria</taxon>
        <taxon>Pseudomonadati</taxon>
        <taxon>Pseudomonadota</taxon>
        <taxon>Betaproteobacteria</taxon>
        <taxon>Burkholderiales</taxon>
        <taxon>Burkholderiaceae</taxon>
        <taxon>Paraburkholderia</taxon>
    </lineage>
</organism>
<dbReference type="AlphaFoldDB" id="A0AAQ1GGF1"/>
<dbReference type="Proteomes" id="UP000183529">
    <property type="component" value="Unassembled WGS sequence"/>
</dbReference>
<sequence>MRAHRGVRVGIRDFDLVAVDRAALGYASLVPKPLLDRLNGLRVSYAKRVEFGRALPRHSPGAMEHAQRAARARVAQWLALELKRTLAAHDDAAVTRVLADPYFAPDVLRRFVKIEASGAQQAIEEAQAKLQSSRFEVLAERITLGRENESLRRQLARVDSHRKNNRTALQKANAQRQAEADRPRILKALHAIQDAGGDIWGRDVASDLAGRFGCTSRYIRDIRAQEFSDEAEPS</sequence>
<name>A0AAQ1GGF1_9BURK</name>
<proteinExistence type="predicted"/>
<reference evidence="1 2" key="1">
    <citation type="submission" date="2016-10" db="EMBL/GenBank/DDBJ databases">
        <authorList>
            <person name="Varghese N."/>
            <person name="Submissions S."/>
        </authorList>
    </citation>
    <scope>NUCLEOTIDE SEQUENCE [LARGE SCALE GENOMIC DNA]</scope>
    <source>
        <strain evidence="1 2">LMG 22274</strain>
    </source>
</reference>
<protein>
    <submittedName>
        <fullName evidence="1">Uncharacterized protein</fullName>
    </submittedName>
</protein>
<evidence type="ECO:0000313" key="2">
    <source>
        <dbReference type="Proteomes" id="UP000183529"/>
    </source>
</evidence>
<accession>A0AAQ1GGF1</accession>
<evidence type="ECO:0000313" key="1">
    <source>
        <dbReference type="EMBL" id="SEJ78018.1"/>
    </source>
</evidence>